<evidence type="ECO:0000313" key="1">
    <source>
        <dbReference type="EMBL" id="CBH15847.1"/>
    </source>
</evidence>
<sequence length="146" mass="16133">MGQSKNKIDDTVTLYLMYLSPLGEVSLPSLKLQLPSSVFSLLSKTKNAIVDNCGAASLQGLLMSRTQTNSRRALVGLCGFTDNWNLHRAFACWCLIHEPPTKGKDFTLSPHVVQRGVSNKRPEYTRWASPLLAGRKGQAAPKKRFS</sequence>
<evidence type="ECO:0000313" key="2">
    <source>
        <dbReference type="Proteomes" id="UP000002316"/>
    </source>
</evidence>
<dbReference type="KEGG" id="tbg:TbgDal_X9380"/>
<protein>
    <submittedName>
        <fullName evidence="1">Uncharacterized protein</fullName>
    </submittedName>
</protein>
<organism evidence="1 2">
    <name type="scientific">Trypanosoma brucei gambiense (strain MHOM/CI/86/DAL972)</name>
    <dbReference type="NCBI Taxonomy" id="679716"/>
    <lineage>
        <taxon>Eukaryota</taxon>
        <taxon>Discoba</taxon>
        <taxon>Euglenozoa</taxon>
        <taxon>Kinetoplastea</taxon>
        <taxon>Metakinetoplastina</taxon>
        <taxon>Trypanosomatida</taxon>
        <taxon>Trypanosomatidae</taxon>
        <taxon>Trypanosoma</taxon>
    </lineage>
</organism>
<dbReference type="AlphaFoldDB" id="D0A3K3"/>
<accession>D0A3K3</accession>
<gene>
    <name evidence="1" type="ORF">TbgDal_X9380</name>
</gene>
<name>D0A3K3_TRYB9</name>
<dbReference type="GeneID" id="23866063"/>
<reference evidence="2" key="1">
    <citation type="journal article" date="2010" name="PLoS Negl. Trop. Dis.">
        <title>The genome sequence of Trypanosoma brucei gambiense, causative agent of chronic human african trypanosomiasis.</title>
        <authorList>
            <person name="Jackson A.P."/>
            <person name="Sanders M."/>
            <person name="Berry A."/>
            <person name="McQuillan J."/>
            <person name="Aslett M.A."/>
            <person name="Quail M.A."/>
            <person name="Chukualim B."/>
            <person name="Capewell P."/>
            <person name="MacLeod A."/>
            <person name="Melville S.E."/>
            <person name="Gibson W."/>
            <person name="Barry J.D."/>
            <person name="Berriman M."/>
            <person name="Hertz-Fowler C."/>
        </authorList>
    </citation>
    <scope>NUCLEOTIDE SEQUENCE [LARGE SCALE GENOMIC DNA]</scope>
    <source>
        <strain evidence="2">MHOM/CI/86/DAL972</strain>
    </source>
</reference>
<proteinExistence type="predicted"/>
<dbReference type="RefSeq" id="XP_011778111.1">
    <property type="nucleotide sequence ID" value="XM_011779809.1"/>
</dbReference>
<dbReference type="Proteomes" id="UP000002316">
    <property type="component" value="Chromosome 10"/>
</dbReference>
<dbReference type="EMBL" id="FN554973">
    <property type="protein sequence ID" value="CBH15847.1"/>
    <property type="molecule type" value="Genomic_DNA"/>
</dbReference>